<protein>
    <recommendedName>
        <fullName evidence="2">SWIM-type domain-containing protein</fullName>
    </recommendedName>
</protein>
<evidence type="ECO:0000313" key="3">
    <source>
        <dbReference type="EMBL" id="QDU35968.1"/>
    </source>
</evidence>
<accession>A0A517Z0G8</accession>
<dbReference type="Pfam" id="PF04434">
    <property type="entry name" value="SWIM"/>
    <property type="match status" value="1"/>
</dbReference>
<keyword evidence="1" id="KW-0863">Zinc-finger</keyword>
<sequence>MATVKKQARKKSQRARKLTEDAIERHVGERSLQRGHEYFRAKMIFDCRREDQLLKGCSYGRSADSYRLSAHVDGNRILEAECSCPIGDGGRCKHVAALLLSWMHEPEEFRETEPLEKRLADCSKTKLIKLIEQMVEREPDLEAWLELALPAALTTHAVVKADDYRRQTVAAFSRAGYGYESDDDPTAALESLSRIGDEFCQQERFESAAAVYSGILEGFCAEYETFHDESGHVTVAACQCVTPLGGCLTHLAEGSETREAAVQALFEVLRLDINLGSVGFSDDALDILLDQTTTAERATIAGWMRGEASRGDGGLNNWRHSTWGGLLLDFEGEPADDEAFLQHCRDFGLTDDLVERLLERGRLEDALKEITAAPDYELVRHANRLVAHKHVDLAHDLVRERYSNDERRNSGHLRAWLEKCYRSQKNWQALLDLCLEAFRNNPDLPGYQEIRTLAKKLKTWKSLRPEIMSSIPKDSNDLIRIHLDEGEVAEAVELFEARSRQRAFGSNWDPIHLDVAKAAEKSHPETALQVYRAEAKQLIAARGRDNYRAACGYLKTIRRLFKQIERSDEWKGYIARIREENRSLRALHEELKRARL</sequence>
<dbReference type="EMBL" id="CP036275">
    <property type="protein sequence ID" value="QDU35968.1"/>
    <property type="molecule type" value="Genomic_DNA"/>
</dbReference>
<dbReference type="PROSITE" id="PS50966">
    <property type="entry name" value="ZF_SWIM"/>
    <property type="match status" value="1"/>
</dbReference>
<proteinExistence type="predicted"/>
<dbReference type="GO" id="GO:0008270">
    <property type="term" value="F:zinc ion binding"/>
    <property type="evidence" value="ECO:0007669"/>
    <property type="project" value="UniProtKB-KW"/>
</dbReference>
<feature type="domain" description="SWIM-type" evidence="2">
    <location>
        <begin position="66"/>
        <end position="103"/>
    </location>
</feature>
<gene>
    <name evidence="3" type="ORF">Mal4_02510</name>
</gene>
<dbReference type="Proteomes" id="UP000320496">
    <property type="component" value="Chromosome"/>
</dbReference>
<evidence type="ECO:0000259" key="2">
    <source>
        <dbReference type="PROSITE" id="PS50966"/>
    </source>
</evidence>
<dbReference type="KEGG" id="mri:Mal4_02510"/>
<keyword evidence="4" id="KW-1185">Reference proteome</keyword>
<keyword evidence="1" id="KW-0862">Zinc</keyword>
<dbReference type="RefSeq" id="WP_145366681.1">
    <property type="nucleotide sequence ID" value="NZ_CP036275.1"/>
</dbReference>
<evidence type="ECO:0000313" key="4">
    <source>
        <dbReference type="Proteomes" id="UP000320496"/>
    </source>
</evidence>
<reference evidence="3 4" key="1">
    <citation type="submission" date="2019-02" db="EMBL/GenBank/DDBJ databases">
        <title>Deep-cultivation of Planctomycetes and their phenomic and genomic characterization uncovers novel biology.</title>
        <authorList>
            <person name="Wiegand S."/>
            <person name="Jogler M."/>
            <person name="Boedeker C."/>
            <person name="Pinto D."/>
            <person name="Vollmers J."/>
            <person name="Rivas-Marin E."/>
            <person name="Kohn T."/>
            <person name="Peeters S.H."/>
            <person name="Heuer A."/>
            <person name="Rast P."/>
            <person name="Oberbeckmann S."/>
            <person name="Bunk B."/>
            <person name="Jeske O."/>
            <person name="Meyerdierks A."/>
            <person name="Storesund J.E."/>
            <person name="Kallscheuer N."/>
            <person name="Luecker S."/>
            <person name="Lage O.M."/>
            <person name="Pohl T."/>
            <person name="Merkel B.J."/>
            <person name="Hornburger P."/>
            <person name="Mueller R.-W."/>
            <person name="Bruemmer F."/>
            <person name="Labrenz M."/>
            <person name="Spormann A.M."/>
            <person name="Op den Camp H."/>
            <person name="Overmann J."/>
            <person name="Amann R."/>
            <person name="Jetten M.S.M."/>
            <person name="Mascher T."/>
            <person name="Medema M.H."/>
            <person name="Devos D.P."/>
            <person name="Kaster A.-K."/>
            <person name="Ovreas L."/>
            <person name="Rohde M."/>
            <person name="Galperin M.Y."/>
            <person name="Jogler C."/>
        </authorList>
    </citation>
    <scope>NUCLEOTIDE SEQUENCE [LARGE SCALE GENOMIC DNA]</scope>
    <source>
        <strain evidence="3 4">Mal4</strain>
    </source>
</reference>
<dbReference type="OrthoDB" id="258947at2"/>
<dbReference type="AlphaFoldDB" id="A0A517Z0G8"/>
<keyword evidence="1" id="KW-0479">Metal-binding</keyword>
<name>A0A517Z0G8_9PLAN</name>
<organism evidence="3 4">
    <name type="scientific">Maioricimonas rarisocia</name>
    <dbReference type="NCBI Taxonomy" id="2528026"/>
    <lineage>
        <taxon>Bacteria</taxon>
        <taxon>Pseudomonadati</taxon>
        <taxon>Planctomycetota</taxon>
        <taxon>Planctomycetia</taxon>
        <taxon>Planctomycetales</taxon>
        <taxon>Planctomycetaceae</taxon>
        <taxon>Maioricimonas</taxon>
    </lineage>
</organism>
<dbReference type="InterPro" id="IPR007527">
    <property type="entry name" value="Znf_SWIM"/>
</dbReference>
<evidence type="ECO:0000256" key="1">
    <source>
        <dbReference type="PROSITE-ProRule" id="PRU00325"/>
    </source>
</evidence>